<keyword evidence="2" id="KW-1185">Reference proteome</keyword>
<proteinExistence type="predicted"/>
<evidence type="ECO:0000313" key="1">
    <source>
        <dbReference type="EMBL" id="MBG0568604.1"/>
    </source>
</evidence>
<protein>
    <submittedName>
        <fullName evidence="1">Uncharacterized protein</fullName>
    </submittedName>
</protein>
<dbReference type="Proteomes" id="UP000598146">
    <property type="component" value="Unassembled WGS sequence"/>
</dbReference>
<reference evidence="1" key="1">
    <citation type="submission" date="2020-11" db="EMBL/GenBank/DDBJ databases">
        <title>Isolation and identification of active actinomycetes.</title>
        <authorList>
            <person name="Sun X."/>
        </authorList>
    </citation>
    <scope>NUCLEOTIDE SEQUENCE</scope>
    <source>
        <strain evidence="1">NEAU-A11</strain>
    </source>
</reference>
<dbReference type="RefSeq" id="WP_196420372.1">
    <property type="nucleotide sequence ID" value="NZ_JADQTO010000041.1"/>
</dbReference>
<accession>A0A931G7U1</accession>
<dbReference type="EMBL" id="JADQTO010000041">
    <property type="protein sequence ID" value="MBG0568604.1"/>
    <property type="molecule type" value="Genomic_DNA"/>
</dbReference>
<evidence type="ECO:0000313" key="2">
    <source>
        <dbReference type="Proteomes" id="UP000598146"/>
    </source>
</evidence>
<organism evidence="1 2">
    <name type="scientific">Actinoplanes aureus</name>
    <dbReference type="NCBI Taxonomy" id="2792083"/>
    <lineage>
        <taxon>Bacteria</taxon>
        <taxon>Bacillati</taxon>
        <taxon>Actinomycetota</taxon>
        <taxon>Actinomycetes</taxon>
        <taxon>Micromonosporales</taxon>
        <taxon>Micromonosporaceae</taxon>
        <taxon>Actinoplanes</taxon>
    </lineage>
</organism>
<sequence length="137" mass="14453">MARTGQSDGALPVEGATLAVAETNMAAFVEEVRIRAALQGEVRGYTPEVGVPVRNAAADEPGTGRYAWTLPVNGQDQHILMPDTDLTAVKGLSSAAPCLKMNDSWSWWNDAAGAAVPLPARQPWLDGGIARVRSELG</sequence>
<gene>
    <name evidence="1" type="ORF">I4J89_45000</name>
</gene>
<dbReference type="AlphaFoldDB" id="A0A931G7U1"/>
<name>A0A931G7U1_9ACTN</name>
<comment type="caution">
    <text evidence="1">The sequence shown here is derived from an EMBL/GenBank/DDBJ whole genome shotgun (WGS) entry which is preliminary data.</text>
</comment>